<evidence type="ECO:0000256" key="4">
    <source>
        <dbReference type="ARBA" id="ARBA00012173"/>
    </source>
</evidence>
<accession>A0ABD3RXJ2</accession>
<comment type="caution">
    <text evidence="12">The sequence shown here is derived from an EMBL/GenBank/DDBJ whole genome shotgun (WGS) entry which is preliminary data.</text>
</comment>
<dbReference type="SUPFAM" id="SSF56425">
    <property type="entry name" value="Succinate dehydrogenase/fumarate reductase flavoprotein, catalytic domain"/>
    <property type="match status" value="1"/>
</dbReference>
<evidence type="ECO:0000313" key="13">
    <source>
        <dbReference type="Proteomes" id="UP001530377"/>
    </source>
</evidence>
<feature type="region of interest" description="Disordered" evidence="10">
    <location>
        <begin position="196"/>
        <end position="216"/>
    </location>
</feature>
<keyword evidence="13" id="KW-1185">Reference proteome</keyword>
<dbReference type="FunFam" id="3.90.700.10:FF:000002">
    <property type="entry name" value="L-aspartate oxidase"/>
    <property type="match status" value="1"/>
</dbReference>
<keyword evidence="8" id="KW-0560">Oxidoreductase</keyword>
<gene>
    <name evidence="12" type="ORF">ACHAXA_001774</name>
</gene>
<feature type="region of interest" description="Disordered" evidence="10">
    <location>
        <begin position="242"/>
        <end position="288"/>
    </location>
</feature>
<feature type="region of interest" description="Disordered" evidence="10">
    <location>
        <begin position="379"/>
        <end position="400"/>
    </location>
</feature>
<feature type="domain" description="FAD-dependent oxidoreductase 2 FAD-binding" evidence="11">
    <location>
        <begin position="347"/>
        <end position="537"/>
    </location>
</feature>
<keyword evidence="6" id="KW-0662">Pyridine nucleotide biosynthesis</keyword>
<dbReference type="Gene3D" id="1.20.58.100">
    <property type="entry name" value="Fumarate reductase/succinate dehydrogenase flavoprotein-like, C-terminal domain"/>
    <property type="match status" value="1"/>
</dbReference>
<evidence type="ECO:0000256" key="7">
    <source>
        <dbReference type="ARBA" id="ARBA00022827"/>
    </source>
</evidence>
<comment type="pathway">
    <text evidence="2">Cofactor biosynthesis; NAD(+) biosynthesis; iminoaspartate from L-aspartate (oxidase route): step 1/1.</text>
</comment>
<dbReference type="GO" id="GO:0019363">
    <property type="term" value="P:pyridine nucleotide biosynthetic process"/>
    <property type="evidence" value="ECO:0007669"/>
    <property type="project" value="UniProtKB-KW"/>
</dbReference>
<evidence type="ECO:0000256" key="3">
    <source>
        <dbReference type="ARBA" id="ARBA00008562"/>
    </source>
</evidence>
<dbReference type="Pfam" id="PF00890">
    <property type="entry name" value="FAD_binding_2"/>
    <property type="match status" value="3"/>
</dbReference>
<dbReference type="InterPro" id="IPR005288">
    <property type="entry name" value="NadB"/>
</dbReference>
<comment type="cofactor">
    <cofactor evidence="1">
        <name>FAD</name>
        <dbReference type="ChEBI" id="CHEBI:57692"/>
    </cofactor>
</comment>
<dbReference type="AlphaFoldDB" id="A0ABD3RXJ2"/>
<feature type="compositionally biased region" description="Basic residues" evidence="10">
    <location>
        <begin position="49"/>
        <end position="67"/>
    </location>
</feature>
<evidence type="ECO:0000256" key="8">
    <source>
        <dbReference type="ARBA" id="ARBA00023002"/>
    </source>
</evidence>
<keyword evidence="5" id="KW-0285">Flavoprotein</keyword>
<dbReference type="GO" id="GO:0008734">
    <property type="term" value="F:L-aspartate oxidase activity"/>
    <property type="evidence" value="ECO:0007669"/>
    <property type="project" value="UniProtKB-EC"/>
</dbReference>
<sequence>MNGLPFSFRGGRVVHRICRRVTFTAGVRWSSYVGDVRRVDNLSKSYHHHHHQYRRYHHHHSRHRSCSHSHTLPPLPSSASRPTVRPPSRRAYASSSSSSSSYSSHSYHDRHDEHERLLVIGSGIAGCSAALNAARCGVRVTMLHAGEVMTDCNSYWAQGGIIYRNYDLLRGDDDDGGGGIDDDDDVDVVDDVDEMDTRSCDGGGGDGGRGGGMLIDSPRSLVEDIRVASGYRPDLTVRPGAMMEEVGRYSRDLRSNDDDNHRRRRDDEGIDDRGNDVDTTTSTRSTSSNDVDVTSVILGRKCPDSGVTWNEDAAWKLSLEGPRRVRQLLLGTIDGGRNNDDNIDDYDHDDDAVVVDVANHSDRDRDDAVGCVVPFDRVSTTAPTRNGRDGGGRDDASSSSTSTSVLSLCLEASHSAPRIIHVADRTGMAITDGITSAVMRHPLIDVVSDAIVVDLIHDEYLGDCDYDHDDYDDRYAAATTVIGARVLDGRTNVISNLYASRGVVLASGGLCGIYEQTTNPGGHNALGSSAALALRLEDRISPLPSWSSSSSSSSSRSAGGGGMGIVSDLEYVQFHPTALCVPNERRFLLTEALRGEGAILRDANGRAFAGDYHPNAELAPRDVVARAVYEECRKKSRVGDHMRHNAYLDITHRDPSWLVGRFPGVHSHLMSRSSSLDFTRDMIPVTPAAHYACGGVTTDLDGRVVSVDRRGGGIARRYRNLYAAGEAARTGLHGGNRLASTSLLEGLVFGSSVGEFVAGLRHDDRDREASMIATDGARRAIERRLATAIPIDPSASSHSVVDDASIALEATAIMSRLRSVMWDDVGVARTSRGLERAVSELSAMRDEADRLWDMAGGRGGREVVALRDAAWAGLAVAHAAMSNRVSGGSHYLVASGDEKEEGGRRDGGGAKEQDGDDDDDIGLVVARA</sequence>
<evidence type="ECO:0000256" key="6">
    <source>
        <dbReference type="ARBA" id="ARBA00022642"/>
    </source>
</evidence>
<dbReference type="PANTHER" id="PTHR42716:SF2">
    <property type="entry name" value="L-ASPARTATE OXIDASE, CHLOROPLASTIC"/>
    <property type="match status" value="1"/>
</dbReference>
<feature type="compositionally biased region" description="Gly residues" evidence="10">
    <location>
        <begin position="201"/>
        <end position="213"/>
    </location>
</feature>
<dbReference type="InterPro" id="IPR027477">
    <property type="entry name" value="Succ_DH/fumarate_Rdtase_cat_sf"/>
</dbReference>
<protein>
    <recommendedName>
        <fullName evidence="4">L-aspartate oxidase</fullName>
        <ecNumber evidence="4">1.4.3.16</ecNumber>
    </recommendedName>
</protein>
<organism evidence="12 13">
    <name type="scientific">Cyclostephanos tholiformis</name>
    <dbReference type="NCBI Taxonomy" id="382380"/>
    <lineage>
        <taxon>Eukaryota</taxon>
        <taxon>Sar</taxon>
        <taxon>Stramenopiles</taxon>
        <taxon>Ochrophyta</taxon>
        <taxon>Bacillariophyta</taxon>
        <taxon>Coscinodiscophyceae</taxon>
        <taxon>Thalassiosirophycidae</taxon>
        <taxon>Stephanodiscales</taxon>
        <taxon>Stephanodiscaceae</taxon>
        <taxon>Cyclostephanos</taxon>
    </lineage>
</organism>
<dbReference type="InterPro" id="IPR003953">
    <property type="entry name" value="FAD-dep_OxRdtase_2_FAD-bd"/>
</dbReference>
<evidence type="ECO:0000256" key="1">
    <source>
        <dbReference type="ARBA" id="ARBA00001974"/>
    </source>
</evidence>
<evidence type="ECO:0000256" key="9">
    <source>
        <dbReference type="ARBA" id="ARBA00050942"/>
    </source>
</evidence>
<feature type="compositionally biased region" description="Basic and acidic residues" evidence="10">
    <location>
        <begin position="245"/>
        <end position="276"/>
    </location>
</feature>
<dbReference type="EC" id="1.4.3.16" evidence="4"/>
<comment type="similarity">
    <text evidence="3">Belongs to the FAD-dependent oxidoreductase 2 family. NadB subfamily.</text>
</comment>
<reference evidence="12 13" key="1">
    <citation type="submission" date="2024-10" db="EMBL/GenBank/DDBJ databases">
        <title>Updated reference genomes for cyclostephanoid diatoms.</title>
        <authorList>
            <person name="Roberts W.R."/>
            <person name="Alverson A.J."/>
        </authorList>
    </citation>
    <scope>NUCLEOTIDE SEQUENCE [LARGE SCALE GENOMIC DNA]</scope>
    <source>
        <strain evidence="12 13">AJA228-03</strain>
    </source>
</reference>
<evidence type="ECO:0000313" key="12">
    <source>
        <dbReference type="EMBL" id="KAL3816946.1"/>
    </source>
</evidence>
<name>A0ABD3RXJ2_9STRA</name>
<feature type="compositionally biased region" description="Low complexity" evidence="10">
    <location>
        <begin position="68"/>
        <end position="80"/>
    </location>
</feature>
<dbReference type="EMBL" id="JALLPB020000124">
    <property type="protein sequence ID" value="KAL3816946.1"/>
    <property type="molecule type" value="Genomic_DNA"/>
</dbReference>
<dbReference type="Proteomes" id="UP001530377">
    <property type="component" value="Unassembled WGS sequence"/>
</dbReference>
<evidence type="ECO:0000256" key="2">
    <source>
        <dbReference type="ARBA" id="ARBA00004950"/>
    </source>
</evidence>
<dbReference type="InterPro" id="IPR036188">
    <property type="entry name" value="FAD/NAD-bd_sf"/>
</dbReference>
<evidence type="ECO:0000256" key="10">
    <source>
        <dbReference type="SAM" id="MobiDB-lite"/>
    </source>
</evidence>
<dbReference type="PANTHER" id="PTHR42716">
    <property type="entry name" value="L-ASPARTATE OXIDASE"/>
    <property type="match status" value="1"/>
</dbReference>
<evidence type="ECO:0000256" key="5">
    <source>
        <dbReference type="ARBA" id="ARBA00022630"/>
    </source>
</evidence>
<dbReference type="InterPro" id="IPR037099">
    <property type="entry name" value="Fum_R/Succ_DH_flav-like_C_sf"/>
</dbReference>
<keyword evidence="7" id="KW-0274">FAD</keyword>
<feature type="compositionally biased region" description="Basic and acidic residues" evidence="10">
    <location>
        <begin position="901"/>
        <end position="913"/>
    </location>
</feature>
<dbReference type="Gene3D" id="3.50.50.60">
    <property type="entry name" value="FAD/NAD(P)-binding domain"/>
    <property type="match status" value="3"/>
</dbReference>
<dbReference type="SUPFAM" id="SSF46977">
    <property type="entry name" value="Succinate dehydrogenase/fumarate reductase flavoprotein C-terminal domain"/>
    <property type="match status" value="1"/>
</dbReference>
<feature type="domain" description="FAD-dependent oxidoreductase 2 FAD-binding" evidence="11">
    <location>
        <begin position="564"/>
        <end position="743"/>
    </location>
</feature>
<dbReference type="SUPFAM" id="SSF51905">
    <property type="entry name" value="FAD/NAD(P)-binding domain"/>
    <property type="match status" value="1"/>
</dbReference>
<feature type="compositionally biased region" description="Low complexity" evidence="10">
    <location>
        <begin position="89"/>
        <end position="105"/>
    </location>
</feature>
<feature type="region of interest" description="Disordered" evidence="10">
    <location>
        <begin position="49"/>
        <end position="108"/>
    </location>
</feature>
<feature type="domain" description="FAD-dependent oxidoreductase 2 FAD-binding" evidence="11">
    <location>
        <begin position="117"/>
        <end position="163"/>
    </location>
</feature>
<feature type="compositionally biased region" description="Basic and acidic residues" evidence="10">
    <location>
        <begin position="386"/>
        <end position="396"/>
    </location>
</feature>
<evidence type="ECO:0000259" key="11">
    <source>
        <dbReference type="Pfam" id="PF00890"/>
    </source>
</evidence>
<feature type="region of interest" description="Disordered" evidence="10">
    <location>
        <begin position="895"/>
        <end position="921"/>
    </location>
</feature>
<comment type="catalytic activity">
    <reaction evidence="9">
        <text>L-aspartate + O2 = iminosuccinate + H2O2</text>
        <dbReference type="Rhea" id="RHEA:25876"/>
        <dbReference type="ChEBI" id="CHEBI:15379"/>
        <dbReference type="ChEBI" id="CHEBI:16240"/>
        <dbReference type="ChEBI" id="CHEBI:29991"/>
        <dbReference type="ChEBI" id="CHEBI:77875"/>
        <dbReference type="EC" id="1.4.3.16"/>
    </reaction>
</comment>
<proteinExistence type="inferred from homology"/>
<dbReference type="Gene3D" id="3.90.700.10">
    <property type="entry name" value="Succinate dehydrogenase/fumarate reductase flavoprotein, catalytic domain"/>
    <property type="match status" value="1"/>
</dbReference>
<feature type="compositionally biased region" description="Low complexity" evidence="10">
    <location>
        <begin position="277"/>
        <end position="288"/>
    </location>
</feature>